<feature type="domain" description="HMG box" evidence="2">
    <location>
        <begin position="179"/>
        <end position="247"/>
    </location>
</feature>
<dbReference type="Proteomes" id="UP000234323">
    <property type="component" value="Unassembled WGS sequence"/>
</dbReference>
<dbReference type="VEuPathDB" id="FungiDB:FUN_013243"/>
<protein>
    <recommendedName>
        <fullName evidence="2">HMG box domain-containing protein</fullName>
    </recommendedName>
</protein>
<keyword evidence="4" id="KW-1185">Reference proteome</keyword>
<dbReference type="VEuPathDB" id="FungiDB:FUN_013199"/>
<keyword evidence="1" id="KW-0238">DNA-binding</keyword>
<dbReference type="SMART" id="SM00398">
    <property type="entry name" value="HMG"/>
    <property type="match status" value="1"/>
</dbReference>
<keyword evidence="1" id="KW-0539">Nucleus</keyword>
<dbReference type="VEuPathDB" id="FungiDB:RhiirFUN_020276"/>
<feature type="DNA-binding region" description="HMG box" evidence="1">
    <location>
        <begin position="179"/>
        <end position="247"/>
    </location>
</feature>
<dbReference type="Gene3D" id="1.10.30.10">
    <property type="entry name" value="High mobility group box domain"/>
    <property type="match status" value="1"/>
</dbReference>
<comment type="caution">
    <text evidence="3">The sequence shown here is derived from an EMBL/GenBank/DDBJ whole genome shotgun (WGS) entry which is preliminary data.</text>
</comment>
<dbReference type="SUPFAM" id="SSF47095">
    <property type="entry name" value="HMG-box"/>
    <property type="match status" value="1"/>
</dbReference>
<gene>
    <name evidence="3" type="ORF">RhiirA4_438698</name>
</gene>
<dbReference type="PROSITE" id="PS50118">
    <property type="entry name" value="HMG_BOX_2"/>
    <property type="match status" value="1"/>
</dbReference>
<dbReference type="InterPro" id="IPR036910">
    <property type="entry name" value="HMG_box_dom_sf"/>
</dbReference>
<proteinExistence type="predicted"/>
<dbReference type="Pfam" id="PF00505">
    <property type="entry name" value="HMG_box"/>
    <property type="match status" value="1"/>
</dbReference>
<dbReference type="GO" id="GO:0003677">
    <property type="term" value="F:DNA binding"/>
    <property type="evidence" value="ECO:0007669"/>
    <property type="project" value="UniProtKB-UniRule"/>
</dbReference>
<dbReference type="EMBL" id="LLXI01000003">
    <property type="protein sequence ID" value="PKY37471.1"/>
    <property type="molecule type" value="Genomic_DNA"/>
</dbReference>
<evidence type="ECO:0000259" key="2">
    <source>
        <dbReference type="PROSITE" id="PS50118"/>
    </source>
</evidence>
<evidence type="ECO:0000313" key="3">
    <source>
        <dbReference type="EMBL" id="PKY37471.1"/>
    </source>
</evidence>
<dbReference type="GO" id="GO:0005634">
    <property type="term" value="C:nucleus"/>
    <property type="evidence" value="ECO:0007669"/>
    <property type="project" value="UniProtKB-UniRule"/>
</dbReference>
<accession>A0A2I1FSW3</accession>
<evidence type="ECO:0000313" key="4">
    <source>
        <dbReference type="Proteomes" id="UP000234323"/>
    </source>
</evidence>
<reference evidence="3 4" key="1">
    <citation type="submission" date="2015-10" db="EMBL/GenBank/DDBJ databases">
        <title>Genome analyses suggest a sexual origin of heterokaryosis in a supposedly ancient asexual fungus.</title>
        <authorList>
            <person name="Ropars J."/>
            <person name="Sedzielewska K."/>
            <person name="Noel J."/>
            <person name="Charron P."/>
            <person name="Farinelli L."/>
            <person name="Marton T."/>
            <person name="Kruger M."/>
            <person name="Pelin A."/>
            <person name="Brachmann A."/>
            <person name="Corradi N."/>
        </authorList>
    </citation>
    <scope>NUCLEOTIDE SEQUENCE [LARGE SCALE GENOMIC DNA]</scope>
    <source>
        <strain evidence="3 4">A4</strain>
    </source>
</reference>
<sequence length="383" mass="44433">MSFKCFLSEDEISSKSYIIVLQPERNKYLKWELPSPQATVDLIKSENIKLPVKSYTIFKLNCASAIRESHNFITDTSEVEIIKTTIAIWNCAEESIKEKYNQLNMDLRDLESPAPSGLPEETSEVVVSDLPLSYREAPFYNSRYSEDPSPIGLINLPFPPTINIDNLVPVPRRFDGDKPPRSPNAFLIYRKAYVKELHSRRINLRMTQISSMASESWKQEPDSVKAEYKRLEEEAKKRYNEIWTSEQRRRQHRKHQQQSLFIDSKPTNELGLSNLTQTPPQTAIDINQLDFSQSSLWPHQAISPLQNLTPLYNSNYYSEARSFFYRPLENVSLYRVEEGSPGAYSWNLSQQLDKDVFGAIKRRIEELEKTKVAKSNQGDKMFF</sequence>
<dbReference type="AlphaFoldDB" id="A0A2I1FSW3"/>
<name>A0A2I1FSW3_9GLOM</name>
<evidence type="ECO:0000256" key="1">
    <source>
        <dbReference type="PROSITE-ProRule" id="PRU00267"/>
    </source>
</evidence>
<organism evidence="3 4">
    <name type="scientific">Rhizophagus irregularis</name>
    <dbReference type="NCBI Taxonomy" id="588596"/>
    <lineage>
        <taxon>Eukaryota</taxon>
        <taxon>Fungi</taxon>
        <taxon>Fungi incertae sedis</taxon>
        <taxon>Mucoromycota</taxon>
        <taxon>Glomeromycotina</taxon>
        <taxon>Glomeromycetes</taxon>
        <taxon>Glomerales</taxon>
        <taxon>Glomeraceae</taxon>
        <taxon>Rhizophagus</taxon>
    </lineage>
</organism>
<dbReference type="VEuPathDB" id="FungiDB:RhiirA1_444200"/>
<dbReference type="InterPro" id="IPR009071">
    <property type="entry name" value="HMG_box_dom"/>
</dbReference>